<dbReference type="SUPFAM" id="SSF103007">
    <property type="entry name" value="Hypothetical protein TT1725"/>
    <property type="match status" value="1"/>
</dbReference>
<evidence type="ECO:0008006" key="3">
    <source>
        <dbReference type="Google" id="ProtNLM"/>
    </source>
</evidence>
<dbReference type="Gene3D" id="3.30.70.1120">
    <property type="entry name" value="TT1725-like"/>
    <property type="match status" value="1"/>
</dbReference>
<evidence type="ECO:0000313" key="2">
    <source>
        <dbReference type="Proteomes" id="UP000619244"/>
    </source>
</evidence>
<name>A0A918NWC2_9ACTN</name>
<dbReference type="EMBL" id="BMVU01000046">
    <property type="protein sequence ID" value="GGY01619.1"/>
    <property type="molecule type" value="Genomic_DNA"/>
</dbReference>
<accession>A0A918NWC2</accession>
<keyword evidence="2" id="KW-1185">Reference proteome</keyword>
<proteinExistence type="predicted"/>
<comment type="caution">
    <text evidence="1">The sequence shown here is derived from an EMBL/GenBank/DDBJ whole genome shotgun (WGS) entry which is preliminary data.</text>
</comment>
<dbReference type="PANTHER" id="PTHR36441:SF1">
    <property type="entry name" value="DUF503 DOMAIN-CONTAINING PROTEIN"/>
    <property type="match status" value="1"/>
</dbReference>
<dbReference type="PANTHER" id="PTHR36441">
    <property type="entry name" value="HYPOTHETICAL CYTOSOLIC PROTEIN"/>
    <property type="match status" value="1"/>
</dbReference>
<reference evidence="1" key="2">
    <citation type="submission" date="2020-09" db="EMBL/GenBank/DDBJ databases">
        <authorList>
            <person name="Sun Q."/>
            <person name="Ohkuma M."/>
        </authorList>
    </citation>
    <scope>NUCLEOTIDE SEQUENCE</scope>
    <source>
        <strain evidence="1">JCM 4790</strain>
    </source>
</reference>
<dbReference type="Pfam" id="PF04456">
    <property type="entry name" value="DUF503"/>
    <property type="match status" value="1"/>
</dbReference>
<evidence type="ECO:0000313" key="1">
    <source>
        <dbReference type="EMBL" id="GGY01619.1"/>
    </source>
</evidence>
<organism evidence="1 2">
    <name type="scientific">Streptomyces minutiscleroticus</name>
    <dbReference type="NCBI Taxonomy" id="68238"/>
    <lineage>
        <taxon>Bacteria</taxon>
        <taxon>Bacillati</taxon>
        <taxon>Actinomycetota</taxon>
        <taxon>Actinomycetes</taxon>
        <taxon>Kitasatosporales</taxon>
        <taxon>Streptomycetaceae</taxon>
        <taxon>Streptomyces</taxon>
    </lineage>
</organism>
<dbReference type="InterPro" id="IPR007546">
    <property type="entry name" value="DUF503"/>
</dbReference>
<gene>
    <name evidence="1" type="ORF">GCM10010358_64400</name>
</gene>
<dbReference type="AlphaFoldDB" id="A0A918NWC2"/>
<dbReference type="InterPro" id="IPR036746">
    <property type="entry name" value="TT1725-like_sf"/>
</dbReference>
<protein>
    <recommendedName>
        <fullName evidence="3">DUF503 domain-containing protein</fullName>
    </recommendedName>
</protein>
<sequence length="143" mass="15743">MSVRSGAGRREYFPSIGPGRSLYGSDVPAHVVAGPSIPYRRVIRTHMYVGTLSFDLLLGDVRSLKEKRSVVRPIVAELQRKYAVSAAEVGGQDLYRRAEIGLAVVSGDAGHLTDVLDRCERMVAARPEVELLSVRRRLHGDDD</sequence>
<reference evidence="1" key="1">
    <citation type="journal article" date="2014" name="Int. J. Syst. Evol. Microbiol.">
        <title>Complete genome sequence of Corynebacterium casei LMG S-19264T (=DSM 44701T), isolated from a smear-ripened cheese.</title>
        <authorList>
            <consortium name="US DOE Joint Genome Institute (JGI-PGF)"/>
            <person name="Walter F."/>
            <person name="Albersmeier A."/>
            <person name="Kalinowski J."/>
            <person name="Ruckert C."/>
        </authorList>
    </citation>
    <scope>NUCLEOTIDE SEQUENCE</scope>
    <source>
        <strain evidence="1">JCM 4790</strain>
    </source>
</reference>
<dbReference type="Proteomes" id="UP000619244">
    <property type="component" value="Unassembled WGS sequence"/>
</dbReference>